<feature type="transmembrane region" description="Helical" evidence="2">
    <location>
        <begin position="20"/>
        <end position="40"/>
    </location>
</feature>
<keyword evidence="2" id="KW-0812">Transmembrane</keyword>
<keyword evidence="2" id="KW-1133">Transmembrane helix</keyword>
<reference evidence="3 4" key="1">
    <citation type="submission" date="2018-06" db="EMBL/GenBank/DDBJ databases">
        <title>Extensive metabolic versatility and redundancy in microbially diverse, dynamic hydrothermal sediments.</title>
        <authorList>
            <person name="Dombrowski N."/>
            <person name="Teske A."/>
            <person name="Baker B.J."/>
        </authorList>
    </citation>
    <scope>NUCLEOTIDE SEQUENCE [LARGE SCALE GENOMIC DNA]</scope>
    <source>
        <strain evidence="3">B47_G16</strain>
    </source>
</reference>
<protein>
    <submittedName>
        <fullName evidence="3">MATE family efflux transporter</fullName>
    </submittedName>
</protein>
<feature type="transmembrane region" description="Helical" evidence="2">
    <location>
        <begin position="113"/>
        <end position="131"/>
    </location>
</feature>
<dbReference type="AlphaFoldDB" id="A0A497E604"/>
<proteinExistence type="predicted"/>
<evidence type="ECO:0000256" key="2">
    <source>
        <dbReference type="SAM" id="Phobius"/>
    </source>
</evidence>
<evidence type="ECO:0000313" key="4">
    <source>
        <dbReference type="Proteomes" id="UP000279422"/>
    </source>
</evidence>
<dbReference type="Proteomes" id="UP000279422">
    <property type="component" value="Unassembled WGS sequence"/>
</dbReference>
<keyword evidence="2" id="KW-0472">Membrane</keyword>
<dbReference type="InterPro" id="IPR002528">
    <property type="entry name" value="MATE_fam"/>
</dbReference>
<sequence>FILLASSLRGAGDVLTPTKALALATFLNIALDPLFIFGFWRFPRMGVAGSSLATVIARGCGMFYLLRAFFLKKSVLHLSLRKLKLDFGVMYRIIRIGVFSSLEMLMRNFSGLVMMRIVAIYGTFAVAAYGVGMRLMMMVLMPGFGIAQSAATLVGQNLGAGKPDRAEKSAWLAAGLYGIIMASLTVIYLSFSHFLISLFNSNPEVIRIGTELIGYLSWGFIFTALGMVLARAMGGAGDTLTPMVITGVCLFGFNIPLCIIFSQTMGLATKGIWLGMLISNMIQGSITSLWFSRGKWKYKEV</sequence>
<feature type="non-terminal residue" evidence="3">
    <location>
        <position position="1"/>
    </location>
</feature>
<feature type="transmembrane region" description="Helical" evidence="2">
    <location>
        <begin position="212"/>
        <end position="232"/>
    </location>
</feature>
<name>A0A497E604_UNCAE</name>
<dbReference type="GO" id="GO:0005886">
    <property type="term" value="C:plasma membrane"/>
    <property type="evidence" value="ECO:0007669"/>
    <property type="project" value="TreeGrafter"/>
</dbReference>
<gene>
    <name evidence="3" type="ORF">DRJ00_00290</name>
</gene>
<organism evidence="3 4">
    <name type="scientific">Aerophobetes bacterium</name>
    <dbReference type="NCBI Taxonomy" id="2030807"/>
    <lineage>
        <taxon>Bacteria</taxon>
        <taxon>Candidatus Aerophobota</taxon>
    </lineage>
</organism>
<feature type="transmembrane region" description="Helical" evidence="2">
    <location>
        <begin position="137"/>
        <end position="158"/>
    </location>
</feature>
<dbReference type="PANTHER" id="PTHR43298:SF2">
    <property type="entry name" value="FMN_FAD EXPORTER YEEO-RELATED"/>
    <property type="match status" value="1"/>
</dbReference>
<dbReference type="InterPro" id="IPR050222">
    <property type="entry name" value="MATE_MdtK"/>
</dbReference>
<evidence type="ECO:0000256" key="1">
    <source>
        <dbReference type="ARBA" id="ARBA00022448"/>
    </source>
</evidence>
<dbReference type="PANTHER" id="PTHR43298">
    <property type="entry name" value="MULTIDRUG RESISTANCE PROTEIN NORM-RELATED"/>
    <property type="match status" value="1"/>
</dbReference>
<dbReference type="EMBL" id="QMPZ01000002">
    <property type="protein sequence ID" value="RLE10764.1"/>
    <property type="molecule type" value="Genomic_DNA"/>
</dbReference>
<feature type="transmembrane region" description="Helical" evidence="2">
    <location>
        <begin position="170"/>
        <end position="192"/>
    </location>
</feature>
<feature type="transmembrane region" description="Helical" evidence="2">
    <location>
        <begin position="244"/>
        <end position="265"/>
    </location>
</feature>
<accession>A0A497E604</accession>
<dbReference type="GO" id="GO:0042910">
    <property type="term" value="F:xenobiotic transmembrane transporter activity"/>
    <property type="evidence" value="ECO:0007669"/>
    <property type="project" value="InterPro"/>
</dbReference>
<keyword evidence="1" id="KW-0813">Transport</keyword>
<dbReference type="GO" id="GO:0015297">
    <property type="term" value="F:antiporter activity"/>
    <property type="evidence" value="ECO:0007669"/>
    <property type="project" value="InterPro"/>
</dbReference>
<evidence type="ECO:0000313" key="3">
    <source>
        <dbReference type="EMBL" id="RLE10764.1"/>
    </source>
</evidence>
<dbReference type="Pfam" id="PF01554">
    <property type="entry name" value="MatE"/>
    <property type="match status" value="1"/>
</dbReference>
<comment type="caution">
    <text evidence="3">The sequence shown here is derived from an EMBL/GenBank/DDBJ whole genome shotgun (WGS) entry which is preliminary data.</text>
</comment>
<feature type="transmembrane region" description="Helical" evidence="2">
    <location>
        <begin position="47"/>
        <end position="69"/>
    </location>
</feature>
<dbReference type="NCBIfam" id="TIGR00797">
    <property type="entry name" value="matE"/>
    <property type="match status" value="1"/>
</dbReference>